<dbReference type="Proteomes" id="UP000324222">
    <property type="component" value="Unassembled WGS sequence"/>
</dbReference>
<proteinExistence type="predicted"/>
<reference evidence="1 2" key="1">
    <citation type="submission" date="2019-05" db="EMBL/GenBank/DDBJ databases">
        <title>Another draft genome of Portunus trituberculatus and its Hox gene families provides insights of decapod evolution.</title>
        <authorList>
            <person name="Jeong J.-H."/>
            <person name="Song I."/>
            <person name="Kim S."/>
            <person name="Choi T."/>
            <person name="Kim D."/>
            <person name="Ryu S."/>
            <person name="Kim W."/>
        </authorList>
    </citation>
    <scope>NUCLEOTIDE SEQUENCE [LARGE SCALE GENOMIC DNA]</scope>
    <source>
        <tissue evidence="1">Muscle</tissue>
    </source>
</reference>
<protein>
    <submittedName>
        <fullName evidence="1">Uncharacterized protein</fullName>
    </submittedName>
</protein>
<comment type="caution">
    <text evidence="1">The sequence shown here is derived from an EMBL/GenBank/DDBJ whole genome shotgun (WGS) entry which is preliminary data.</text>
</comment>
<evidence type="ECO:0000313" key="1">
    <source>
        <dbReference type="EMBL" id="MPC73158.1"/>
    </source>
</evidence>
<gene>
    <name evidence="1" type="ORF">E2C01_067476</name>
</gene>
<evidence type="ECO:0000313" key="2">
    <source>
        <dbReference type="Proteomes" id="UP000324222"/>
    </source>
</evidence>
<organism evidence="1 2">
    <name type="scientific">Portunus trituberculatus</name>
    <name type="common">Swimming crab</name>
    <name type="synonym">Neptunus trituberculatus</name>
    <dbReference type="NCBI Taxonomy" id="210409"/>
    <lineage>
        <taxon>Eukaryota</taxon>
        <taxon>Metazoa</taxon>
        <taxon>Ecdysozoa</taxon>
        <taxon>Arthropoda</taxon>
        <taxon>Crustacea</taxon>
        <taxon>Multicrustacea</taxon>
        <taxon>Malacostraca</taxon>
        <taxon>Eumalacostraca</taxon>
        <taxon>Eucarida</taxon>
        <taxon>Decapoda</taxon>
        <taxon>Pleocyemata</taxon>
        <taxon>Brachyura</taxon>
        <taxon>Eubrachyura</taxon>
        <taxon>Portunoidea</taxon>
        <taxon>Portunidae</taxon>
        <taxon>Portuninae</taxon>
        <taxon>Portunus</taxon>
    </lineage>
</organism>
<name>A0A5B7HWT8_PORTR</name>
<dbReference type="AlphaFoldDB" id="A0A5B7HWT8"/>
<accession>A0A5B7HWT8</accession>
<dbReference type="EMBL" id="VSRR010036183">
    <property type="protein sequence ID" value="MPC73158.1"/>
    <property type="molecule type" value="Genomic_DNA"/>
</dbReference>
<sequence length="87" mass="9396">METRHGTEGFKVACVSVQFSSLPYALHALAPTPTRGSWAEAANPRVNGLLSFIFLMAVLGESGRCLAVVVPATPHDTRLNFPPKLYL</sequence>
<keyword evidence="2" id="KW-1185">Reference proteome</keyword>